<feature type="compositionally biased region" description="Polar residues" evidence="1">
    <location>
        <begin position="1"/>
        <end position="13"/>
    </location>
</feature>
<comment type="caution">
    <text evidence="2">The sequence shown here is derived from an EMBL/GenBank/DDBJ whole genome shotgun (WGS) entry which is preliminary data.</text>
</comment>
<evidence type="ECO:0000256" key="1">
    <source>
        <dbReference type="SAM" id="MobiDB-lite"/>
    </source>
</evidence>
<feature type="region of interest" description="Disordered" evidence="1">
    <location>
        <begin position="93"/>
        <end position="133"/>
    </location>
</feature>
<sequence>MHRTTSAPRSPNPNKEAAESSAPRRSTVIRLCIPERRSAHLTPPAPVPNVDKADEMILQDTLQVSLAEHKSRKEQEARENVALADEHLASKEIDKMVEGQENVVDDSSIPRNDESNIPGTRIEPRSNKESPEVEITKDKEVEITKETLVVEITSVVIPGM</sequence>
<dbReference type="EMBL" id="BQNB010016625">
    <property type="protein sequence ID" value="GJT53869.1"/>
    <property type="molecule type" value="Genomic_DNA"/>
</dbReference>
<reference evidence="2" key="2">
    <citation type="submission" date="2022-01" db="EMBL/GenBank/DDBJ databases">
        <authorList>
            <person name="Yamashiro T."/>
            <person name="Shiraishi A."/>
            <person name="Satake H."/>
            <person name="Nakayama K."/>
        </authorList>
    </citation>
    <scope>NUCLEOTIDE SEQUENCE</scope>
</reference>
<reference evidence="2" key="1">
    <citation type="journal article" date="2022" name="Int. J. Mol. Sci.">
        <title>Draft Genome of Tanacetum Coccineum: Genomic Comparison of Closely Related Tanacetum-Family Plants.</title>
        <authorList>
            <person name="Yamashiro T."/>
            <person name="Shiraishi A."/>
            <person name="Nakayama K."/>
            <person name="Satake H."/>
        </authorList>
    </citation>
    <scope>NUCLEOTIDE SEQUENCE</scope>
</reference>
<protein>
    <submittedName>
        <fullName evidence="2">Uncharacterized protein</fullName>
    </submittedName>
</protein>
<keyword evidence="3" id="KW-1185">Reference proteome</keyword>
<dbReference type="Proteomes" id="UP001151760">
    <property type="component" value="Unassembled WGS sequence"/>
</dbReference>
<feature type="compositionally biased region" description="Basic and acidic residues" evidence="1">
    <location>
        <begin position="122"/>
        <end position="133"/>
    </location>
</feature>
<evidence type="ECO:0000313" key="3">
    <source>
        <dbReference type="Proteomes" id="UP001151760"/>
    </source>
</evidence>
<evidence type="ECO:0000313" key="2">
    <source>
        <dbReference type="EMBL" id="GJT53869.1"/>
    </source>
</evidence>
<feature type="region of interest" description="Disordered" evidence="1">
    <location>
        <begin position="1"/>
        <end position="27"/>
    </location>
</feature>
<accession>A0ABQ5ESF2</accession>
<gene>
    <name evidence="2" type="ORF">Tco_0988923</name>
</gene>
<organism evidence="2 3">
    <name type="scientific">Tanacetum coccineum</name>
    <dbReference type="NCBI Taxonomy" id="301880"/>
    <lineage>
        <taxon>Eukaryota</taxon>
        <taxon>Viridiplantae</taxon>
        <taxon>Streptophyta</taxon>
        <taxon>Embryophyta</taxon>
        <taxon>Tracheophyta</taxon>
        <taxon>Spermatophyta</taxon>
        <taxon>Magnoliopsida</taxon>
        <taxon>eudicotyledons</taxon>
        <taxon>Gunneridae</taxon>
        <taxon>Pentapetalae</taxon>
        <taxon>asterids</taxon>
        <taxon>campanulids</taxon>
        <taxon>Asterales</taxon>
        <taxon>Asteraceae</taxon>
        <taxon>Asteroideae</taxon>
        <taxon>Anthemideae</taxon>
        <taxon>Anthemidinae</taxon>
        <taxon>Tanacetum</taxon>
    </lineage>
</organism>
<proteinExistence type="predicted"/>
<name>A0ABQ5ESF2_9ASTR</name>